<keyword evidence="1" id="KW-0175">Coiled coil</keyword>
<keyword evidence="4" id="KW-1185">Reference proteome</keyword>
<keyword evidence="2" id="KW-0472">Membrane</keyword>
<keyword evidence="2" id="KW-1133">Transmembrane helix</keyword>
<dbReference type="EMBL" id="JAKHMS010000003">
    <property type="protein sequence ID" value="MCZ3781046.1"/>
    <property type="molecule type" value="Genomic_DNA"/>
</dbReference>
<name>A0ABT4K5P4_9LACO</name>
<proteinExistence type="predicted"/>
<evidence type="ECO:0000313" key="4">
    <source>
        <dbReference type="Proteomes" id="UP001527392"/>
    </source>
</evidence>
<feature type="transmembrane region" description="Helical" evidence="2">
    <location>
        <begin position="12"/>
        <end position="30"/>
    </location>
</feature>
<sequence length="204" mass="24145">MKWIENNLTTISLFVLNIIQAVAILIKTIVDRNHTKRMDEQTKQMNNQVKEQQDRYFELQKSQMNLQSEANNLQNKVELRKAELAKQKELTKVKLSNQQFSYEKAFPRVQEAFETFVTITRGVLKNQSFLYKFPSDYQSKISLVLLYCPSIDNDIDDFIDTNIPYDKSNTDLSEEEYNNEMSKFMNDSFEDIVKKLSNQLYHKE</sequence>
<gene>
    <name evidence="3" type="ORF">L2504_02635</name>
</gene>
<feature type="coiled-coil region" evidence="1">
    <location>
        <begin position="35"/>
        <end position="90"/>
    </location>
</feature>
<organism evidence="3 4">
    <name type="scientific">Limosilactobacillus vaginalis</name>
    <dbReference type="NCBI Taxonomy" id="1633"/>
    <lineage>
        <taxon>Bacteria</taxon>
        <taxon>Bacillati</taxon>
        <taxon>Bacillota</taxon>
        <taxon>Bacilli</taxon>
        <taxon>Lactobacillales</taxon>
        <taxon>Lactobacillaceae</taxon>
        <taxon>Limosilactobacillus</taxon>
    </lineage>
</organism>
<evidence type="ECO:0000313" key="3">
    <source>
        <dbReference type="EMBL" id="MCZ3781046.1"/>
    </source>
</evidence>
<reference evidence="3 4" key="1">
    <citation type="submission" date="2022-01" db="EMBL/GenBank/DDBJ databases">
        <title>VMRC isolate genome collection.</title>
        <authorList>
            <person name="France M."/>
            <person name="Rutt L."/>
            <person name="Humphrys M."/>
            <person name="Ravel J."/>
        </authorList>
    </citation>
    <scope>NUCLEOTIDE SEQUENCE [LARGE SCALE GENOMIC DNA]</scope>
    <source>
        <strain evidence="3 4">C0030B4</strain>
    </source>
</reference>
<accession>A0ABT4K5P4</accession>
<protein>
    <submittedName>
        <fullName evidence="3">Uncharacterized protein</fullName>
    </submittedName>
</protein>
<evidence type="ECO:0000256" key="1">
    <source>
        <dbReference type="SAM" id="Coils"/>
    </source>
</evidence>
<dbReference type="Proteomes" id="UP001527392">
    <property type="component" value="Unassembled WGS sequence"/>
</dbReference>
<dbReference type="RefSeq" id="WP_269257200.1">
    <property type="nucleotide sequence ID" value="NZ_JAKHMK010000003.1"/>
</dbReference>
<comment type="caution">
    <text evidence="3">The sequence shown here is derived from an EMBL/GenBank/DDBJ whole genome shotgun (WGS) entry which is preliminary data.</text>
</comment>
<evidence type="ECO:0000256" key="2">
    <source>
        <dbReference type="SAM" id="Phobius"/>
    </source>
</evidence>
<keyword evidence="2" id="KW-0812">Transmembrane</keyword>